<dbReference type="Pfam" id="PF13411">
    <property type="entry name" value="MerR_1"/>
    <property type="match status" value="1"/>
</dbReference>
<dbReference type="EMBL" id="UOGL01000527">
    <property type="protein sequence ID" value="VAX41277.1"/>
    <property type="molecule type" value="Genomic_DNA"/>
</dbReference>
<evidence type="ECO:0000256" key="1">
    <source>
        <dbReference type="ARBA" id="ARBA00023015"/>
    </source>
</evidence>
<feature type="domain" description="HTH merR-type" evidence="4">
    <location>
        <begin position="3"/>
        <end position="72"/>
    </location>
</feature>
<keyword evidence="2" id="KW-0238">DNA-binding</keyword>
<dbReference type="InterPro" id="IPR047057">
    <property type="entry name" value="MerR_fam"/>
</dbReference>
<evidence type="ECO:0000256" key="3">
    <source>
        <dbReference type="ARBA" id="ARBA00023163"/>
    </source>
</evidence>
<proteinExistence type="predicted"/>
<dbReference type="GO" id="GO:0003677">
    <property type="term" value="F:DNA binding"/>
    <property type="evidence" value="ECO:0007669"/>
    <property type="project" value="UniProtKB-KW"/>
</dbReference>
<dbReference type="GO" id="GO:0003700">
    <property type="term" value="F:DNA-binding transcription factor activity"/>
    <property type="evidence" value="ECO:0007669"/>
    <property type="project" value="InterPro"/>
</dbReference>
<keyword evidence="3" id="KW-0804">Transcription</keyword>
<dbReference type="AlphaFoldDB" id="A0A3B1E8F9"/>
<evidence type="ECO:0000259" key="4">
    <source>
        <dbReference type="PROSITE" id="PS50937"/>
    </source>
</evidence>
<organism evidence="5">
    <name type="scientific">hydrothermal vent metagenome</name>
    <dbReference type="NCBI Taxonomy" id="652676"/>
    <lineage>
        <taxon>unclassified sequences</taxon>
        <taxon>metagenomes</taxon>
        <taxon>ecological metagenomes</taxon>
    </lineage>
</organism>
<evidence type="ECO:0000256" key="2">
    <source>
        <dbReference type="ARBA" id="ARBA00023125"/>
    </source>
</evidence>
<dbReference type="InterPro" id="IPR000551">
    <property type="entry name" value="MerR-type_HTH_dom"/>
</dbReference>
<keyword evidence="1" id="KW-0805">Transcription regulation</keyword>
<dbReference type="InterPro" id="IPR009061">
    <property type="entry name" value="DNA-bd_dom_put_sf"/>
</dbReference>
<gene>
    <name evidence="5" type="ORF">MNBD_PLANCTO02-1903</name>
</gene>
<reference evidence="5" key="1">
    <citation type="submission" date="2018-06" db="EMBL/GenBank/DDBJ databases">
        <authorList>
            <person name="Zhirakovskaya E."/>
        </authorList>
    </citation>
    <scope>NUCLEOTIDE SEQUENCE</scope>
</reference>
<dbReference type="PANTHER" id="PTHR30204">
    <property type="entry name" value="REDOX-CYCLING DRUG-SENSING TRANSCRIPTIONAL ACTIVATOR SOXR"/>
    <property type="match status" value="1"/>
</dbReference>
<dbReference type="SMART" id="SM00422">
    <property type="entry name" value="HTH_MERR"/>
    <property type="match status" value="1"/>
</dbReference>
<name>A0A3B1E8F9_9ZZZZ</name>
<dbReference type="SUPFAM" id="SSF46955">
    <property type="entry name" value="Putative DNA-binding domain"/>
    <property type="match status" value="1"/>
</dbReference>
<accession>A0A3B1E8F9</accession>
<dbReference type="Gene3D" id="1.10.1660.10">
    <property type="match status" value="1"/>
</dbReference>
<dbReference type="PROSITE" id="PS50937">
    <property type="entry name" value="HTH_MERR_2"/>
    <property type="match status" value="1"/>
</dbReference>
<dbReference type="CDD" id="cd04770">
    <property type="entry name" value="HTH_HMRTR"/>
    <property type="match status" value="1"/>
</dbReference>
<protein>
    <submittedName>
        <fullName evidence="5">Transcriptional regulator, MerR family</fullName>
    </submittedName>
</protein>
<dbReference type="PRINTS" id="PR00040">
    <property type="entry name" value="HTHMERR"/>
</dbReference>
<evidence type="ECO:0000313" key="5">
    <source>
        <dbReference type="EMBL" id="VAX41277.1"/>
    </source>
</evidence>
<dbReference type="PANTHER" id="PTHR30204:SF94">
    <property type="entry name" value="HEAVY METAL-DEPENDENT TRANSCRIPTIONAL REGULATOR HI_0293-RELATED"/>
    <property type="match status" value="1"/>
</dbReference>
<sequence length="136" mass="15565">MISFTIGQVAKQAGVGVETVRYYEREGLLEQAKRKASGYRQFDERVIDRLRFIRRAKELGFTLKEIKELIHMQVDPTITCVDVKSRAEIKIIDIENRIRSLQKMKKALVKLAKTCEGKGPASDCVILESLQPEKNN</sequence>